<dbReference type="AlphaFoldDB" id="A0A9J6ELN7"/>
<reference evidence="2" key="1">
    <citation type="journal article" date="2020" name="Cell">
        <title>Large-Scale Comparative Analyses of Tick Genomes Elucidate Their Genetic Diversity and Vector Capacities.</title>
        <authorList>
            <consortium name="Tick Genome and Microbiome Consortium (TIGMIC)"/>
            <person name="Jia N."/>
            <person name="Wang J."/>
            <person name="Shi W."/>
            <person name="Du L."/>
            <person name="Sun Y."/>
            <person name="Zhan W."/>
            <person name="Jiang J.F."/>
            <person name="Wang Q."/>
            <person name="Zhang B."/>
            <person name="Ji P."/>
            <person name="Bell-Sakyi L."/>
            <person name="Cui X.M."/>
            <person name="Yuan T.T."/>
            <person name="Jiang B.G."/>
            <person name="Yang W.F."/>
            <person name="Lam T.T."/>
            <person name="Chang Q.C."/>
            <person name="Ding S.J."/>
            <person name="Wang X.J."/>
            <person name="Zhu J.G."/>
            <person name="Ruan X.D."/>
            <person name="Zhao L."/>
            <person name="Wei J.T."/>
            <person name="Ye R.Z."/>
            <person name="Que T.C."/>
            <person name="Du C.H."/>
            <person name="Zhou Y.H."/>
            <person name="Cheng J.X."/>
            <person name="Dai P.F."/>
            <person name="Guo W.B."/>
            <person name="Han X.H."/>
            <person name="Huang E.J."/>
            <person name="Li L.F."/>
            <person name="Wei W."/>
            <person name="Gao Y.C."/>
            <person name="Liu J.Z."/>
            <person name="Shao H.Z."/>
            <person name="Wang X."/>
            <person name="Wang C.C."/>
            <person name="Yang T.C."/>
            <person name="Huo Q.B."/>
            <person name="Li W."/>
            <person name="Chen H.Y."/>
            <person name="Chen S.E."/>
            <person name="Zhou L.G."/>
            <person name="Ni X.B."/>
            <person name="Tian J.H."/>
            <person name="Sheng Y."/>
            <person name="Liu T."/>
            <person name="Pan Y.S."/>
            <person name="Xia L.Y."/>
            <person name="Li J."/>
            <person name="Zhao F."/>
            <person name="Cao W.C."/>
        </authorList>
    </citation>
    <scope>NUCLEOTIDE SEQUENCE</scope>
    <source>
        <strain evidence="2">Rmic-2018</strain>
    </source>
</reference>
<sequence>MAMVEELSGNELDDLQGGKKDTGECRTSEQDDNVVSVAANTMCGDAMRQNNVADAGGAANYANGEVQEARKRGKGRKRAITQGGALMWRPWSTSVMEYTQQWALFLTSDPFFDAPVFKPVPAATSCDIDGKASWLLPTLFDARSKSHGFVTLTEPAPIKKASQDGLASGHGKNAGRRSLTMRVVFLVQAPTSVEQYTRRKSKR</sequence>
<dbReference type="EMBL" id="JABSTU010000003">
    <property type="protein sequence ID" value="KAH8035045.1"/>
    <property type="molecule type" value="Genomic_DNA"/>
</dbReference>
<evidence type="ECO:0000313" key="3">
    <source>
        <dbReference type="Proteomes" id="UP000821866"/>
    </source>
</evidence>
<gene>
    <name evidence="2" type="ORF">HPB51_004286</name>
</gene>
<name>A0A9J6ELN7_RHIMP</name>
<keyword evidence="3" id="KW-1185">Reference proteome</keyword>
<feature type="region of interest" description="Disordered" evidence="1">
    <location>
        <begin position="1"/>
        <end position="31"/>
    </location>
</feature>
<proteinExistence type="predicted"/>
<comment type="caution">
    <text evidence="2">The sequence shown here is derived from an EMBL/GenBank/DDBJ whole genome shotgun (WGS) entry which is preliminary data.</text>
</comment>
<dbReference type="Proteomes" id="UP000821866">
    <property type="component" value="Chromosome 11"/>
</dbReference>
<evidence type="ECO:0000313" key="2">
    <source>
        <dbReference type="EMBL" id="KAH8035045.1"/>
    </source>
</evidence>
<accession>A0A9J6ELN7</accession>
<protein>
    <submittedName>
        <fullName evidence="2">Uncharacterized protein</fullName>
    </submittedName>
</protein>
<reference evidence="2" key="2">
    <citation type="submission" date="2021-09" db="EMBL/GenBank/DDBJ databases">
        <authorList>
            <person name="Jia N."/>
            <person name="Wang J."/>
            <person name="Shi W."/>
            <person name="Du L."/>
            <person name="Sun Y."/>
            <person name="Zhan W."/>
            <person name="Jiang J."/>
            <person name="Wang Q."/>
            <person name="Zhang B."/>
            <person name="Ji P."/>
            <person name="Sakyi L.B."/>
            <person name="Cui X."/>
            <person name="Yuan T."/>
            <person name="Jiang B."/>
            <person name="Yang W."/>
            <person name="Lam T.T.-Y."/>
            <person name="Chang Q."/>
            <person name="Ding S."/>
            <person name="Wang X."/>
            <person name="Zhu J."/>
            <person name="Ruan X."/>
            <person name="Zhao L."/>
            <person name="Wei J."/>
            <person name="Que T."/>
            <person name="Du C."/>
            <person name="Cheng J."/>
            <person name="Dai P."/>
            <person name="Han X."/>
            <person name="Huang E."/>
            <person name="Gao Y."/>
            <person name="Liu J."/>
            <person name="Shao H."/>
            <person name="Ye R."/>
            <person name="Li L."/>
            <person name="Wei W."/>
            <person name="Wang X."/>
            <person name="Wang C."/>
            <person name="Huo Q."/>
            <person name="Li W."/>
            <person name="Guo W."/>
            <person name="Chen H."/>
            <person name="Chen S."/>
            <person name="Zhou L."/>
            <person name="Zhou L."/>
            <person name="Ni X."/>
            <person name="Tian J."/>
            <person name="Zhou Y."/>
            <person name="Sheng Y."/>
            <person name="Liu T."/>
            <person name="Pan Y."/>
            <person name="Xia L."/>
            <person name="Li J."/>
            <person name="Zhao F."/>
            <person name="Cao W."/>
        </authorList>
    </citation>
    <scope>NUCLEOTIDE SEQUENCE</scope>
    <source>
        <strain evidence="2">Rmic-2018</strain>
        <tissue evidence="2">Larvae</tissue>
    </source>
</reference>
<evidence type="ECO:0000256" key="1">
    <source>
        <dbReference type="SAM" id="MobiDB-lite"/>
    </source>
</evidence>
<feature type="compositionally biased region" description="Basic and acidic residues" evidence="1">
    <location>
        <begin position="16"/>
        <end position="29"/>
    </location>
</feature>
<organism evidence="2 3">
    <name type="scientific">Rhipicephalus microplus</name>
    <name type="common">Cattle tick</name>
    <name type="synonym">Boophilus microplus</name>
    <dbReference type="NCBI Taxonomy" id="6941"/>
    <lineage>
        <taxon>Eukaryota</taxon>
        <taxon>Metazoa</taxon>
        <taxon>Ecdysozoa</taxon>
        <taxon>Arthropoda</taxon>
        <taxon>Chelicerata</taxon>
        <taxon>Arachnida</taxon>
        <taxon>Acari</taxon>
        <taxon>Parasitiformes</taxon>
        <taxon>Ixodida</taxon>
        <taxon>Ixodoidea</taxon>
        <taxon>Ixodidae</taxon>
        <taxon>Rhipicephalinae</taxon>
        <taxon>Rhipicephalus</taxon>
        <taxon>Boophilus</taxon>
    </lineage>
</organism>